<dbReference type="HOGENOM" id="CLU_2652431_0_0_6"/>
<reference evidence="1 2" key="1">
    <citation type="submission" date="2014-01" db="EMBL/GenBank/DDBJ databases">
        <title>Isolation of Serratia multitudinisentens RB-25 from Ex-Landfill site.</title>
        <authorList>
            <person name="Robson E.H.J."/>
        </authorList>
    </citation>
    <scope>NUCLEOTIDE SEQUENCE [LARGE SCALE GENOMIC DNA]</scope>
    <source>
        <strain evidence="1 2">RB-25</strain>
    </source>
</reference>
<organism evidence="1 2">
    <name type="scientific">Chania multitudinisentens RB-25</name>
    <dbReference type="NCBI Taxonomy" id="1441930"/>
    <lineage>
        <taxon>Bacteria</taxon>
        <taxon>Pseudomonadati</taxon>
        <taxon>Pseudomonadota</taxon>
        <taxon>Gammaproteobacteria</taxon>
        <taxon>Enterobacterales</taxon>
        <taxon>Yersiniaceae</taxon>
        <taxon>Chania</taxon>
    </lineage>
</organism>
<evidence type="ECO:0000313" key="1">
    <source>
        <dbReference type="EMBL" id="AHG23005.1"/>
    </source>
</evidence>
<gene>
    <name evidence="1" type="ORF">Z042_23285</name>
</gene>
<dbReference type="AlphaFoldDB" id="W0LLS8"/>
<dbReference type="STRING" id="1441930.Z042_23285"/>
<name>W0LLS8_9GAMM</name>
<dbReference type="EMBL" id="CP007044">
    <property type="protein sequence ID" value="AHG23005.1"/>
    <property type="molecule type" value="Genomic_DNA"/>
</dbReference>
<dbReference type="KEGG" id="sfo:Z042_23285"/>
<accession>W0LLS8</accession>
<keyword evidence="2" id="KW-1185">Reference proteome</keyword>
<sequence length="76" mass="8435">MNVYFIMLFETPNFTAFTGVDTEAKTSKAATNDGIFFMVIDASEVRLFIALQIMPIGDAALLNIIELKTRSQRNAS</sequence>
<reference evidence="1 2" key="2">
    <citation type="submission" date="2015-03" db="EMBL/GenBank/DDBJ databases">
        <authorList>
            <person name="Chan K.-G."/>
        </authorList>
    </citation>
    <scope>NUCLEOTIDE SEQUENCE [LARGE SCALE GENOMIC DNA]</scope>
    <source>
        <strain evidence="1 2">RB-25</strain>
    </source>
</reference>
<proteinExistence type="predicted"/>
<dbReference type="Proteomes" id="UP000019030">
    <property type="component" value="Chromosome"/>
</dbReference>
<protein>
    <submittedName>
        <fullName evidence="1">Uncharacterized protein</fullName>
    </submittedName>
</protein>
<evidence type="ECO:0000313" key="2">
    <source>
        <dbReference type="Proteomes" id="UP000019030"/>
    </source>
</evidence>